<reference evidence="1 2" key="1">
    <citation type="submission" date="2019-12" db="EMBL/GenBank/DDBJ databases">
        <authorList>
            <person name="Floudas D."/>
            <person name="Bentzer J."/>
            <person name="Ahren D."/>
            <person name="Johansson T."/>
            <person name="Persson P."/>
            <person name="Tunlid A."/>
        </authorList>
    </citation>
    <scope>NUCLEOTIDE SEQUENCE [LARGE SCALE GENOMIC DNA]</scope>
    <source>
        <strain evidence="1 2">CBS 102.39</strain>
    </source>
</reference>
<gene>
    <name evidence="1" type="ORF">D9613_002514</name>
</gene>
<organism evidence="1 2">
    <name type="scientific">Agrocybe pediades</name>
    <dbReference type="NCBI Taxonomy" id="84607"/>
    <lineage>
        <taxon>Eukaryota</taxon>
        <taxon>Fungi</taxon>
        <taxon>Dikarya</taxon>
        <taxon>Basidiomycota</taxon>
        <taxon>Agaricomycotina</taxon>
        <taxon>Agaricomycetes</taxon>
        <taxon>Agaricomycetidae</taxon>
        <taxon>Agaricales</taxon>
        <taxon>Agaricineae</taxon>
        <taxon>Strophariaceae</taxon>
        <taxon>Agrocybe</taxon>
    </lineage>
</organism>
<comment type="caution">
    <text evidence="1">The sequence shown here is derived from an EMBL/GenBank/DDBJ whole genome shotgun (WGS) entry which is preliminary data.</text>
</comment>
<evidence type="ECO:0000313" key="2">
    <source>
        <dbReference type="Proteomes" id="UP000521872"/>
    </source>
</evidence>
<dbReference type="Proteomes" id="UP000521872">
    <property type="component" value="Unassembled WGS sequence"/>
</dbReference>
<protein>
    <recommendedName>
        <fullName evidence="3">F-box domain-containing protein</fullName>
    </recommendedName>
</protein>
<evidence type="ECO:0000313" key="1">
    <source>
        <dbReference type="EMBL" id="KAF4615307.1"/>
    </source>
</evidence>
<proteinExistence type="predicted"/>
<dbReference type="Gene3D" id="3.80.10.10">
    <property type="entry name" value="Ribonuclease Inhibitor"/>
    <property type="match status" value="1"/>
</dbReference>
<sequence>MPRRFHFRPEYEIPELWWEIASYCTPRTLRSLSLVSKKLVDPAQRHLFKELSLKIGLPSHYCQEDYADSAWKRLEDLAESHLRHYVRHWTCEGFNNSANYRPPAAFIDAAAMLIVLLRHTLPQFTMLNSLHIRYMAVYDNIMATIATLKNLKSLHLVGVTFDLEHVLPPPLPVREFLIHTGPKYFVNEDAHARLEGLLSPDHLRKLSMDCPHNDALQETLCRELITHKPHNDLDHLAFSISGLGAVPTLAELLQASPLLQVLKVTVVWPPQNDLDPLDLDEALTSIPLSSDACRLVDDLTSAPPFASAFCPGRPIRKFSMQCGRLFSRSYSLEDVMDCLRCLDGRILTELKFDSTTTDDARVILPALADLFPNLKVLCMPINEAEGQVPSYRLAQTLDDMEIEDPDDIKRERKQFEDCYDDGYDDIDMLRLPDTQVSFCDGYLRLLSDIAFGTMIQLPETLVQLDIPQNRTYKRLKFTKDHELQLVHCFTIRSRAWDNLRSLKIGINNAYNRPWKKDSEGRWKKERYYFRGNHQNMMGTACLGGRPGVSDSAWYCLSRGYAVDVTKV</sequence>
<dbReference type="InterPro" id="IPR032675">
    <property type="entry name" value="LRR_dom_sf"/>
</dbReference>
<evidence type="ECO:0008006" key="3">
    <source>
        <dbReference type="Google" id="ProtNLM"/>
    </source>
</evidence>
<dbReference type="EMBL" id="JAACJL010000044">
    <property type="protein sequence ID" value="KAF4615307.1"/>
    <property type="molecule type" value="Genomic_DNA"/>
</dbReference>
<dbReference type="AlphaFoldDB" id="A0A8H4QRY9"/>
<accession>A0A8H4QRY9</accession>
<keyword evidence="2" id="KW-1185">Reference proteome</keyword>
<name>A0A8H4QRY9_9AGAR</name>